<keyword evidence="3 9" id="KW-0813">Transport</keyword>
<keyword evidence="9" id="KW-1003">Cell membrane</keyword>
<evidence type="ECO:0000256" key="5">
    <source>
        <dbReference type="ARBA" id="ARBA00022842"/>
    </source>
</evidence>
<comment type="function">
    <text evidence="9">Acts as a magnesium transporter.</text>
</comment>
<dbReference type="InterPro" id="IPR000644">
    <property type="entry name" value="CBS_dom"/>
</dbReference>
<evidence type="ECO:0000259" key="10">
    <source>
        <dbReference type="PROSITE" id="PS51371"/>
    </source>
</evidence>
<dbReference type="EMBL" id="CP103423">
    <property type="protein sequence ID" value="UWD34419.1"/>
    <property type="molecule type" value="Genomic_DNA"/>
</dbReference>
<evidence type="ECO:0000256" key="3">
    <source>
        <dbReference type="ARBA" id="ARBA00022448"/>
    </source>
</evidence>
<accession>A0ABY5TZF6</accession>
<dbReference type="Proteomes" id="UP001058364">
    <property type="component" value="Chromosome"/>
</dbReference>
<dbReference type="SUPFAM" id="SSF158791">
    <property type="entry name" value="MgtE N-terminal domain-like"/>
    <property type="match status" value="1"/>
</dbReference>
<keyword evidence="8" id="KW-0129">CBS domain</keyword>
<proteinExistence type="inferred from homology"/>
<dbReference type="SUPFAM" id="SSF161093">
    <property type="entry name" value="MgtE membrane domain-like"/>
    <property type="match status" value="1"/>
</dbReference>
<organism evidence="11 12">
    <name type="scientific">Mesomycoplasma molare</name>
    <dbReference type="NCBI Taxonomy" id="171288"/>
    <lineage>
        <taxon>Bacteria</taxon>
        <taxon>Bacillati</taxon>
        <taxon>Mycoplasmatota</taxon>
        <taxon>Mycoplasmoidales</taxon>
        <taxon>Metamycoplasmataceae</taxon>
        <taxon>Mesomycoplasma</taxon>
    </lineage>
</organism>
<evidence type="ECO:0000256" key="1">
    <source>
        <dbReference type="ARBA" id="ARBA00004141"/>
    </source>
</evidence>
<keyword evidence="6 9" id="KW-1133">Transmembrane helix</keyword>
<dbReference type="Pfam" id="PF01769">
    <property type="entry name" value="MgtE"/>
    <property type="match status" value="1"/>
</dbReference>
<dbReference type="RefSeq" id="WP_027123233.1">
    <property type="nucleotide sequence ID" value="NZ_CP103423.1"/>
</dbReference>
<feature type="transmembrane region" description="Helical" evidence="9">
    <location>
        <begin position="458"/>
        <end position="481"/>
    </location>
</feature>
<dbReference type="SMART" id="SM00924">
    <property type="entry name" value="MgtE_N"/>
    <property type="match status" value="1"/>
</dbReference>
<gene>
    <name evidence="11" type="primary">mgtE</name>
    <name evidence="11" type="ORF">NX772_01150</name>
</gene>
<comment type="subcellular location">
    <subcellularLocation>
        <location evidence="9">Cell membrane</location>
        <topology evidence="9">Multi-pass membrane protein</topology>
    </subcellularLocation>
    <subcellularLocation>
        <location evidence="1">Membrane</location>
        <topology evidence="1">Multi-pass membrane protein</topology>
    </subcellularLocation>
</comment>
<feature type="domain" description="CBS" evidence="10">
    <location>
        <begin position="129"/>
        <end position="191"/>
    </location>
</feature>
<dbReference type="NCBIfam" id="TIGR00400">
    <property type="entry name" value="mgtE"/>
    <property type="match status" value="1"/>
</dbReference>
<evidence type="ECO:0000256" key="2">
    <source>
        <dbReference type="ARBA" id="ARBA00009749"/>
    </source>
</evidence>
<evidence type="ECO:0000313" key="12">
    <source>
        <dbReference type="Proteomes" id="UP001058364"/>
    </source>
</evidence>
<dbReference type="PROSITE" id="PS51371">
    <property type="entry name" value="CBS"/>
    <property type="match status" value="2"/>
</dbReference>
<comment type="subunit">
    <text evidence="9">Homodimer.</text>
</comment>
<dbReference type="InterPro" id="IPR006668">
    <property type="entry name" value="Mg_transptr_MgtE_intracell_dom"/>
</dbReference>
<keyword evidence="9" id="KW-0479">Metal-binding</keyword>
<feature type="transmembrane region" description="Helical" evidence="9">
    <location>
        <begin position="367"/>
        <end position="389"/>
    </location>
</feature>
<keyword evidence="5 9" id="KW-0460">Magnesium</keyword>
<evidence type="ECO:0000256" key="4">
    <source>
        <dbReference type="ARBA" id="ARBA00022692"/>
    </source>
</evidence>
<dbReference type="Gene3D" id="1.10.357.20">
    <property type="entry name" value="SLC41 divalent cation transporters, integral membrane domain"/>
    <property type="match status" value="1"/>
</dbReference>
<dbReference type="Gene3D" id="3.10.580.10">
    <property type="entry name" value="CBS-domain"/>
    <property type="match status" value="1"/>
</dbReference>
<evidence type="ECO:0000256" key="7">
    <source>
        <dbReference type="ARBA" id="ARBA00023136"/>
    </source>
</evidence>
<dbReference type="SUPFAM" id="SSF54631">
    <property type="entry name" value="CBS-domain pair"/>
    <property type="match status" value="1"/>
</dbReference>
<name>A0ABY5TZF6_9BACT</name>
<dbReference type="InterPro" id="IPR038076">
    <property type="entry name" value="MgtE_N_sf"/>
</dbReference>
<dbReference type="InterPro" id="IPR046342">
    <property type="entry name" value="CBS_dom_sf"/>
</dbReference>
<reference evidence="11" key="1">
    <citation type="submission" date="2022-08" db="EMBL/GenBank/DDBJ databases">
        <title>Complete genome sequence of Mycoplasma molare type strain H 542.</title>
        <authorList>
            <person name="Spergser J."/>
        </authorList>
    </citation>
    <scope>NUCLEOTIDE SEQUENCE</scope>
    <source>
        <strain evidence="11">H 542</strain>
    </source>
</reference>
<feature type="transmembrane region" description="Helical" evidence="9">
    <location>
        <begin position="412"/>
        <end position="437"/>
    </location>
</feature>
<dbReference type="InterPro" id="IPR036739">
    <property type="entry name" value="SLC41_membr_dom_sf"/>
</dbReference>
<dbReference type="PANTHER" id="PTHR43773">
    <property type="entry name" value="MAGNESIUM TRANSPORTER MGTE"/>
    <property type="match status" value="1"/>
</dbReference>
<dbReference type="InterPro" id="IPR006667">
    <property type="entry name" value="SLC41_membr_dom"/>
</dbReference>
<comment type="similarity">
    <text evidence="2 9">Belongs to the SLC41A transporter family.</text>
</comment>
<feature type="domain" description="CBS" evidence="10">
    <location>
        <begin position="192"/>
        <end position="248"/>
    </location>
</feature>
<evidence type="ECO:0000256" key="6">
    <source>
        <dbReference type="ARBA" id="ARBA00022989"/>
    </source>
</evidence>
<dbReference type="CDD" id="cd04606">
    <property type="entry name" value="CBS_pair_Mg_transporter"/>
    <property type="match status" value="1"/>
</dbReference>
<dbReference type="Pfam" id="PF00571">
    <property type="entry name" value="CBS"/>
    <property type="match status" value="2"/>
</dbReference>
<evidence type="ECO:0000256" key="8">
    <source>
        <dbReference type="PROSITE-ProRule" id="PRU00703"/>
    </source>
</evidence>
<dbReference type="Pfam" id="PF03448">
    <property type="entry name" value="MgtE_N"/>
    <property type="match status" value="1"/>
</dbReference>
<feature type="transmembrane region" description="Helical" evidence="9">
    <location>
        <begin position="310"/>
        <end position="328"/>
    </location>
</feature>
<dbReference type="PANTHER" id="PTHR43773:SF1">
    <property type="entry name" value="MAGNESIUM TRANSPORTER MGTE"/>
    <property type="match status" value="1"/>
</dbReference>
<protein>
    <recommendedName>
        <fullName evidence="9">Magnesium transporter MgtE</fullName>
    </recommendedName>
</protein>
<keyword evidence="4 9" id="KW-0812">Transmembrane</keyword>
<feature type="transmembrane region" description="Helical" evidence="9">
    <location>
        <begin position="278"/>
        <end position="298"/>
    </location>
</feature>
<dbReference type="Gene3D" id="1.25.60.10">
    <property type="entry name" value="MgtE N-terminal domain-like"/>
    <property type="match status" value="1"/>
</dbReference>
<keyword evidence="12" id="KW-1185">Reference proteome</keyword>
<dbReference type="SMART" id="SM00116">
    <property type="entry name" value="CBS"/>
    <property type="match status" value="2"/>
</dbReference>
<dbReference type="InterPro" id="IPR006669">
    <property type="entry name" value="MgtE_transporter"/>
</dbReference>
<evidence type="ECO:0000256" key="9">
    <source>
        <dbReference type="RuleBase" id="RU362011"/>
    </source>
</evidence>
<sequence>MSIKSAIEKKDINWIRNYSKNTPIVQMAEEVEKLEKFDRVIFFRLLNTEISEEIFSHLSIDIQEDLIHNFSQEMVSEIVDELYTDEIADLIEEVPQNLSQKILKNIDPETRKALNRILRYTEEQIGSVMSVDIISLKENWTAQQAIEYIRNKKNDVELTHYYYIVNKNQKLVGALTLEDIVFSKSSYQLKDIMFAVPYVYTTDSKENVANIFAEHDMSVIPVMNSSNKLVGMVTSDDIIDIFQEEATEDIYRMAGISSKNIEEEYLKTKILTIVKSRIFWLIILMLGSTLSQIVIQLFTDSLEKNITLKSLGLGIFVSTIVSIIPVISGSAGNAGSQSATTITRSLSLGEIEKKGFLRKVFFKELNVGIIIGIILMLINFARLIIYFMATRDIFSTELLSISNNQTTKLPKYAYILIISAAASLSMFLVIVFSKILGSVIPLLAARMGKDPAVMSAPILATLTDATSTFIFFGITILIFLLI</sequence>
<keyword evidence="7 9" id="KW-0472">Membrane</keyword>
<evidence type="ECO:0000313" key="11">
    <source>
        <dbReference type="EMBL" id="UWD34419.1"/>
    </source>
</evidence>